<evidence type="ECO:0000313" key="2">
    <source>
        <dbReference type="Proteomes" id="UP000827976"/>
    </source>
</evidence>
<sequence>MQFLPISRSCRQARSSTPRRPRTKGSLAEFSNCRCDSSSIRTAVINQGNDNSVSELSREMCVSAHSESTTSGSRKDKGIVRKPIVTPAFQTESVIPNVLTNTCDNRERHPDVNGVNTGSNSEQLGLMADKSMSKSSGSPDELRHLIQQEQSDGNLHRYSILFMG</sequence>
<evidence type="ECO:0000313" key="1">
    <source>
        <dbReference type="EMBL" id="KAH7691933.1"/>
    </source>
</evidence>
<proteinExistence type="predicted"/>
<gene>
    <name evidence="1" type="ORF">IHE45_01G032000</name>
</gene>
<reference evidence="2" key="1">
    <citation type="journal article" date="2022" name="Nat. Commun.">
        <title>Chromosome evolution and the genetic basis of agronomically important traits in greater yam.</title>
        <authorList>
            <person name="Bredeson J.V."/>
            <person name="Lyons J.B."/>
            <person name="Oniyinde I.O."/>
            <person name="Okereke N.R."/>
            <person name="Kolade O."/>
            <person name="Nnabue I."/>
            <person name="Nwadili C.O."/>
            <person name="Hribova E."/>
            <person name="Parker M."/>
            <person name="Nwogha J."/>
            <person name="Shu S."/>
            <person name="Carlson J."/>
            <person name="Kariba R."/>
            <person name="Muthemba S."/>
            <person name="Knop K."/>
            <person name="Barton G.J."/>
            <person name="Sherwood A.V."/>
            <person name="Lopez-Montes A."/>
            <person name="Asiedu R."/>
            <person name="Jamnadass R."/>
            <person name="Muchugi A."/>
            <person name="Goodstein D."/>
            <person name="Egesi C.N."/>
            <person name="Featherston J."/>
            <person name="Asfaw A."/>
            <person name="Simpson G.G."/>
            <person name="Dolezel J."/>
            <person name="Hendre P.S."/>
            <person name="Van Deynze A."/>
            <person name="Kumar P.L."/>
            <person name="Obidiegwu J.E."/>
            <person name="Bhattacharjee R."/>
            <person name="Rokhsar D.S."/>
        </authorList>
    </citation>
    <scope>NUCLEOTIDE SEQUENCE [LARGE SCALE GENOMIC DNA]</scope>
    <source>
        <strain evidence="2">cv. TDa95/00328</strain>
    </source>
</reference>
<protein>
    <submittedName>
        <fullName evidence="1">Uncharacterized protein</fullName>
    </submittedName>
</protein>
<dbReference type="EMBL" id="CM037011">
    <property type="protein sequence ID" value="KAH7691933.1"/>
    <property type="molecule type" value="Genomic_DNA"/>
</dbReference>
<comment type="caution">
    <text evidence="1">The sequence shown here is derived from an EMBL/GenBank/DDBJ whole genome shotgun (WGS) entry which is preliminary data.</text>
</comment>
<dbReference type="Proteomes" id="UP000827976">
    <property type="component" value="Chromosome 1"/>
</dbReference>
<name>A0ACB7WSX6_DIOAL</name>
<keyword evidence="2" id="KW-1185">Reference proteome</keyword>
<organism evidence="1 2">
    <name type="scientific">Dioscorea alata</name>
    <name type="common">Purple yam</name>
    <dbReference type="NCBI Taxonomy" id="55571"/>
    <lineage>
        <taxon>Eukaryota</taxon>
        <taxon>Viridiplantae</taxon>
        <taxon>Streptophyta</taxon>
        <taxon>Embryophyta</taxon>
        <taxon>Tracheophyta</taxon>
        <taxon>Spermatophyta</taxon>
        <taxon>Magnoliopsida</taxon>
        <taxon>Liliopsida</taxon>
        <taxon>Dioscoreales</taxon>
        <taxon>Dioscoreaceae</taxon>
        <taxon>Dioscorea</taxon>
    </lineage>
</organism>
<accession>A0ACB7WSX6</accession>